<keyword evidence="1" id="KW-0489">Methyltransferase</keyword>
<organism evidence="4 5">
    <name type="scientific">Helicobacter pylori</name>
    <name type="common">Campylobacter pylori</name>
    <dbReference type="NCBI Taxonomy" id="210"/>
    <lineage>
        <taxon>Bacteria</taxon>
        <taxon>Pseudomonadati</taxon>
        <taxon>Campylobacterota</taxon>
        <taxon>Epsilonproteobacteria</taxon>
        <taxon>Campylobacterales</taxon>
        <taxon>Helicobacteraceae</taxon>
        <taxon>Helicobacter</taxon>
    </lineage>
</organism>
<comment type="caution">
    <text evidence="4">The sequence shown here is derived from an EMBL/GenBank/DDBJ whole genome shotgun (WGS) entry which is preliminary data.</text>
</comment>
<dbReference type="InterPro" id="IPR029063">
    <property type="entry name" value="SAM-dependent_MTases_sf"/>
</dbReference>
<dbReference type="Gene3D" id="3.40.50.150">
    <property type="entry name" value="Vaccinia Virus protein VP39"/>
    <property type="match status" value="1"/>
</dbReference>
<keyword evidence="4" id="KW-0255">Endonuclease</keyword>
<feature type="domain" description="DNA methylase N-4/N-6" evidence="3">
    <location>
        <begin position="2"/>
        <end position="36"/>
    </location>
</feature>
<sequence length="146" mass="17122">MLDPFFGTGTTGAVAKSMNRYFIGIEKDSFYIKEAAKRLNNTRDKSDFITNLDLETKPPKIPMSLLISKQLLKIGDFLYSSNKEKICQVLENGQVRDNENYETSIHKMSAKYLNKTNHNGWKFFYAYYQNQFLLLDELRYICQKDF</sequence>
<dbReference type="SUPFAM" id="SSF53335">
    <property type="entry name" value="S-adenosyl-L-methionine-dependent methyltransferases"/>
    <property type="match status" value="1"/>
</dbReference>
<dbReference type="EMBL" id="RJGP01000329">
    <property type="protein sequence ID" value="RVZ39462.1"/>
    <property type="molecule type" value="Genomic_DNA"/>
</dbReference>
<dbReference type="GO" id="GO:0032259">
    <property type="term" value="P:methylation"/>
    <property type="evidence" value="ECO:0007669"/>
    <property type="project" value="UniProtKB-KW"/>
</dbReference>
<reference evidence="4 5" key="1">
    <citation type="submission" date="2018-11" db="EMBL/GenBank/DDBJ databases">
        <title>Genetic determinants and prediction of antibiotic resistance phenotypes in Helicobacter pylori.</title>
        <authorList>
            <person name="Wagner K."/>
        </authorList>
    </citation>
    <scope>NUCLEOTIDE SEQUENCE [LARGE SCALE GENOMIC DNA]</scope>
    <source>
        <strain evidence="4 5">ZH70</strain>
    </source>
</reference>
<dbReference type="GO" id="GO:0004519">
    <property type="term" value="F:endonuclease activity"/>
    <property type="evidence" value="ECO:0007669"/>
    <property type="project" value="UniProtKB-KW"/>
</dbReference>
<evidence type="ECO:0000313" key="5">
    <source>
        <dbReference type="Proteomes" id="UP000289022"/>
    </source>
</evidence>
<dbReference type="Proteomes" id="UP000289022">
    <property type="component" value="Unassembled WGS sequence"/>
</dbReference>
<dbReference type="GO" id="GO:0003677">
    <property type="term" value="F:DNA binding"/>
    <property type="evidence" value="ECO:0007669"/>
    <property type="project" value="InterPro"/>
</dbReference>
<evidence type="ECO:0000259" key="3">
    <source>
        <dbReference type="Pfam" id="PF01555"/>
    </source>
</evidence>
<evidence type="ECO:0000313" key="4">
    <source>
        <dbReference type="EMBL" id="RVZ39462.1"/>
    </source>
</evidence>
<name>A0A438XN85_HELPX</name>
<dbReference type="GO" id="GO:0008170">
    <property type="term" value="F:N-methyltransferase activity"/>
    <property type="evidence" value="ECO:0007669"/>
    <property type="project" value="InterPro"/>
</dbReference>
<dbReference type="AlphaFoldDB" id="A0A438XN85"/>
<keyword evidence="4" id="KW-0540">Nuclease</keyword>
<dbReference type="Pfam" id="PF01555">
    <property type="entry name" value="N6_N4_Mtase"/>
    <property type="match status" value="1"/>
</dbReference>
<evidence type="ECO:0000256" key="2">
    <source>
        <dbReference type="ARBA" id="ARBA00022679"/>
    </source>
</evidence>
<keyword evidence="2" id="KW-0808">Transferase</keyword>
<evidence type="ECO:0000256" key="1">
    <source>
        <dbReference type="ARBA" id="ARBA00022603"/>
    </source>
</evidence>
<accession>A0A438XN85</accession>
<dbReference type="InterPro" id="IPR002941">
    <property type="entry name" value="DNA_methylase_N4/N6"/>
</dbReference>
<proteinExistence type="predicted"/>
<gene>
    <name evidence="4" type="ORF">EC518_06735</name>
</gene>
<keyword evidence="4" id="KW-0378">Hydrolase</keyword>
<protein>
    <submittedName>
        <fullName evidence="4">Restriction endonuclease</fullName>
    </submittedName>
</protein>